<dbReference type="EMBL" id="SMFP01000011">
    <property type="protein sequence ID" value="TDE35915.1"/>
    <property type="molecule type" value="Genomic_DNA"/>
</dbReference>
<protein>
    <submittedName>
        <fullName evidence="1">Uncharacterized protein</fullName>
    </submittedName>
</protein>
<organism evidence="1 2">
    <name type="scientific">Antarcticimicrobium sediminis</name>
    <dbReference type="NCBI Taxonomy" id="2546227"/>
    <lineage>
        <taxon>Bacteria</taxon>
        <taxon>Pseudomonadati</taxon>
        <taxon>Pseudomonadota</taxon>
        <taxon>Alphaproteobacteria</taxon>
        <taxon>Rhodobacterales</taxon>
        <taxon>Paracoccaceae</taxon>
        <taxon>Antarcticimicrobium</taxon>
    </lineage>
</organism>
<dbReference type="AlphaFoldDB" id="A0A4R5EMJ0"/>
<proteinExistence type="predicted"/>
<dbReference type="OrthoDB" id="7945729at2"/>
<keyword evidence="2" id="KW-1185">Reference proteome</keyword>
<sequence>MPSVTAPDLFRNFLIKQIGLLLENHRHPIEPASYPTVKGYDAGRFFIRPNARLPNGSGHQDKAQTR</sequence>
<reference evidence="1 2" key="1">
    <citation type="submission" date="2019-03" db="EMBL/GenBank/DDBJ databases">
        <authorList>
            <person name="Zhang S."/>
        </authorList>
    </citation>
    <scope>NUCLEOTIDE SEQUENCE [LARGE SCALE GENOMIC DNA]</scope>
    <source>
        <strain evidence="1 2">S4J41</strain>
    </source>
</reference>
<comment type="caution">
    <text evidence="1">The sequence shown here is derived from an EMBL/GenBank/DDBJ whole genome shotgun (WGS) entry which is preliminary data.</text>
</comment>
<evidence type="ECO:0000313" key="2">
    <source>
        <dbReference type="Proteomes" id="UP000294662"/>
    </source>
</evidence>
<gene>
    <name evidence="1" type="ORF">E1B25_15620</name>
</gene>
<accession>A0A4R5EMJ0</accession>
<dbReference type="Proteomes" id="UP000294662">
    <property type="component" value="Unassembled WGS sequence"/>
</dbReference>
<name>A0A4R5EMJ0_9RHOB</name>
<evidence type="ECO:0000313" key="1">
    <source>
        <dbReference type="EMBL" id="TDE35915.1"/>
    </source>
</evidence>